<evidence type="ECO:0000313" key="2">
    <source>
        <dbReference type="Proteomes" id="UP001152172"/>
    </source>
</evidence>
<proteinExistence type="predicted"/>
<protein>
    <submittedName>
        <fullName evidence="1">Uncharacterized protein</fullName>
    </submittedName>
</protein>
<organism evidence="1 2">
    <name type="scientific">Psychrobacillus psychrodurans</name>
    <dbReference type="NCBI Taxonomy" id="126157"/>
    <lineage>
        <taxon>Bacteria</taxon>
        <taxon>Bacillati</taxon>
        <taxon>Bacillota</taxon>
        <taxon>Bacilli</taxon>
        <taxon>Bacillales</taxon>
        <taxon>Bacillaceae</taxon>
        <taxon>Psychrobacillus</taxon>
    </lineage>
</organism>
<keyword evidence="2" id="KW-1185">Reference proteome</keyword>
<name>A0A9X3L8H8_9BACI</name>
<reference evidence="1" key="1">
    <citation type="submission" date="2022-05" db="EMBL/GenBank/DDBJ databases">
        <authorList>
            <person name="Colautti A."/>
            <person name="Iacumin L."/>
        </authorList>
    </citation>
    <scope>NUCLEOTIDE SEQUENCE</scope>
    <source>
        <strain evidence="1">DSM 30747</strain>
    </source>
</reference>
<evidence type="ECO:0000313" key="1">
    <source>
        <dbReference type="EMBL" id="MCZ8533345.1"/>
    </source>
</evidence>
<accession>A0A9X3L8H8</accession>
<dbReference type="Proteomes" id="UP001152172">
    <property type="component" value="Unassembled WGS sequence"/>
</dbReference>
<dbReference type="EMBL" id="JAMKBI010000005">
    <property type="protein sequence ID" value="MCZ8533345.1"/>
    <property type="molecule type" value="Genomic_DNA"/>
</dbReference>
<comment type="caution">
    <text evidence="1">The sequence shown here is derived from an EMBL/GenBank/DDBJ whole genome shotgun (WGS) entry which is preliminary data.</text>
</comment>
<gene>
    <name evidence="1" type="ORF">M9R61_08365</name>
</gene>
<sequence>MVERLTTSVVLYGEIDSVDSKKWLDFYNYVSNFIKSINLVPNYMALSSKSIKSSKISSVKRLEKNLFKAVESKEEISSLSIYSLPDNFETAAFDYNAYICRTTRLKYSHIIVTIPIEIFEKIDHKEFIMGLKNFIDFKDGEIFNMSILESPQLYASKANAPSTFKTLEVTANI</sequence>
<dbReference type="RefSeq" id="WP_269921744.1">
    <property type="nucleotide sequence ID" value="NZ_JAMKBI010000005.1"/>
</dbReference>
<dbReference type="AlphaFoldDB" id="A0A9X3L8H8"/>